<reference evidence="1" key="1">
    <citation type="journal article" date="2014" name="Front. Microbiol.">
        <title>High frequency of phylogenetically diverse reductive dehalogenase-homologous genes in deep subseafloor sedimentary metagenomes.</title>
        <authorList>
            <person name="Kawai M."/>
            <person name="Futagami T."/>
            <person name="Toyoda A."/>
            <person name="Takaki Y."/>
            <person name="Nishi S."/>
            <person name="Hori S."/>
            <person name="Arai W."/>
            <person name="Tsubouchi T."/>
            <person name="Morono Y."/>
            <person name="Uchiyama I."/>
            <person name="Ito T."/>
            <person name="Fujiyama A."/>
            <person name="Inagaki F."/>
            <person name="Takami H."/>
        </authorList>
    </citation>
    <scope>NUCLEOTIDE SEQUENCE</scope>
    <source>
        <strain evidence="1">Expedition CK06-06</strain>
    </source>
</reference>
<sequence>KLDTMQVEVAIASGLAGFVPAEEAPPGAGDHNWEHVGVPSVVPHLLAGGLMTEGEWCTAYDFTAAKLYVCSNESAETTYTEAPRDVFASVARGAVAEFLGAT</sequence>
<organism evidence="1">
    <name type="scientific">marine sediment metagenome</name>
    <dbReference type="NCBI Taxonomy" id="412755"/>
    <lineage>
        <taxon>unclassified sequences</taxon>
        <taxon>metagenomes</taxon>
        <taxon>ecological metagenomes</taxon>
    </lineage>
</organism>
<protein>
    <submittedName>
        <fullName evidence="1">Uncharacterized protein</fullName>
    </submittedName>
</protein>
<evidence type="ECO:0000313" key="1">
    <source>
        <dbReference type="EMBL" id="GAG45186.1"/>
    </source>
</evidence>
<dbReference type="AlphaFoldDB" id="X0Z9P8"/>
<accession>X0Z9P8</accession>
<gene>
    <name evidence="1" type="ORF">S01H1_84866</name>
</gene>
<name>X0Z9P8_9ZZZZ</name>
<feature type="non-terminal residue" evidence="1">
    <location>
        <position position="1"/>
    </location>
</feature>
<comment type="caution">
    <text evidence="1">The sequence shown here is derived from an EMBL/GenBank/DDBJ whole genome shotgun (WGS) entry which is preliminary data.</text>
</comment>
<proteinExistence type="predicted"/>
<dbReference type="EMBL" id="BARS01058070">
    <property type="protein sequence ID" value="GAG45186.1"/>
    <property type="molecule type" value="Genomic_DNA"/>
</dbReference>